<dbReference type="EMBL" id="JAULSU010000004">
    <property type="protein sequence ID" value="KAK0621001.1"/>
    <property type="molecule type" value="Genomic_DNA"/>
</dbReference>
<comment type="caution">
    <text evidence="2">The sequence shown here is derived from an EMBL/GenBank/DDBJ whole genome shotgun (WGS) entry which is preliminary data.</text>
</comment>
<proteinExistence type="predicted"/>
<dbReference type="Proteomes" id="UP001175000">
    <property type="component" value="Unassembled WGS sequence"/>
</dbReference>
<reference evidence="2" key="1">
    <citation type="submission" date="2023-06" db="EMBL/GenBank/DDBJ databases">
        <title>Genome-scale phylogeny and comparative genomics of the fungal order Sordariales.</title>
        <authorList>
            <consortium name="Lawrence Berkeley National Laboratory"/>
            <person name="Hensen N."/>
            <person name="Bonometti L."/>
            <person name="Westerberg I."/>
            <person name="Brannstrom I.O."/>
            <person name="Guillou S."/>
            <person name="Cros-Aarteil S."/>
            <person name="Calhoun S."/>
            <person name="Haridas S."/>
            <person name="Kuo A."/>
            <person name="Mondo S."/>
            <person name="Pangilinan J."/>
            <person name="Riley R."/>
            <person name="Labutti K."/>
            <person name="Andreopoulos B."/>
            <person name="Lipzen A."/>
            <person name="Chen C."/>
            <person name="Yanf M."/>
            <person name="Daum C."/>
            <person name="Ng V."/>
            <person name="Clum A."/>
            <person name="Steindorff A."/>
            <person name="Ohm R."/>
            <person name="Martin F."/>
            <person name="Silar P."/>
            <person name="Natvig D."/>
            <person name="Lalanne C."/>
            <person name="Gautier V."/>
            <person name="Ament-Velasquez S.L."/>
            <person name="Kruys A."/>
            <person name="Hutchinson M.I."/>
            <person name="Powell A.J."/>
            <person name="Barry K."/>
            <person name="Miller A.N."/>
            <person name="Grigoriev I.V."/>
            <person name="Debuchy R."/>
            <person name="Gladieux P."/>
            <person name="Thoren M.H."/>
            <person name="Johannesson H."/>
        </authorList>
    </citation>
    <scope>NUCLEOTIDE SEQUENCE</scope>
    <source>
        <strain evidence="2">CBS 606.72</strain>
    </source>
</reference>
<dbReference type="AlphaFoldDB" id="A0AA39WT14"/>
<accession>A0AA39WT14</accession>
<protein>
    <submittedName>
        <fullName evidence="2">Uncharacterized protein</fullName>
    </submittedName>
</protein>
<evidence type="ECO:0000256" key="1">
    <source>
        <dbReference type="SAM" id="MobiDB-lite"/>
    </source>
</evidence>
<sequence>MQTIFSSDSGFLDLRIMPQNKERAYADLPHPPLLQYAPPLRTKTQHRDSGVYILPYLLAPPIQPYPNRHLTQTTAPPCIPNAATFPPPPPPSSPLHHKSPPASLTSANNNTRLDYDIPASGNLP</sequence>
<evidence type="ECO:0000313" key="3">
    <source>
        <dbReference type="Proteomes" id="UP001175000"/>
    </source>
</evidence>
<feature type="region of interest" description="Disordered" evidence="1">
    <location>
        <begin position="65"/>
        <end position="124"/>
    </location>
</feature>
<organism evidence="2 3">
    <name type="scientific">Immersiella caudata</name>
    <dbReference type="NCBI Taxonomy" id="314043"/>
    <lineage>
        <taxon>Eukaryota</taxon>
        <taxon>Fungi</taxon>
        <taxon>Dikarya</taxon>
        <taxon>Ascomycota</taxon>
        <taxon>Pezizomycotina</taxon>
        <taxon>Sordariomycetes</taxon>
        <taxon>Sordariomycetidae</taxon>
        <taxon>Sordariales</taxon>
        <taxon>Lasiosphaeriaceae</taxon>
        <taxon>Immersiella</taxon>
    </lineage>
</organism>
<keyword evidence="3" id="KW-1185">Reference proteome</keyword>
<gene>
    <name evidence="2" type="ORF">B0T14DRAFT_497412</name>
</gene>
<name>A0AA39WT14_9PEZI</name>
<evidence type="ECO:0000313" key="2">
    <source>
        <dbReference type="EMBL" id="KAK0621001.1"/>
    </source>
</evidence>